<dbReference type="InterPro" id="IPR014001">
    <property type="entry name" value="Helicase_ATP-bd"/>
</dbReference>
<reference evidence="14 15" key="1">
    <citation type="journal article" date="2018" name="Gigascience">
        <title>Genomes of trombidid mites reveal novel predicted allergens and laterally-transferred genes associated with secondary metabolism.</title>
        <authorList>
            <person name="Dong X."/>
            <person name="Chaisiri K."/>
            <person name="Xia D."/>
            <person name="Armstrong S.D."/>
            <person name="Fang Y."/>
            <person name="Donnelly M.J."/>
            <person name="Kadowaki T."/>
            <person name="McGarry J.W."/>
            <person name="Darby A.C."/>
            <person name="Makepeace B.L."/>
        </authorList>
    </citation>
    <scope>NUCLEOTIDE SEQUENCE [LARGE SCALE GENOMIC DNA]</scope>
    <source>
        <strain evidence="14">UoL-UT</strain>
    </source>
</reference>
<dbReference type="FunFam" id="1.10.150.20:FF:000002">
    <property type="entry name" value="DNA polymerase I"/>
    <property type="match status" value="1"/>
</dbReference>
<dbReference type="Pfam" id="PF00271">
    <property type="entry name" value="Helicase_C"/>
    <property type="match status" value="1"/>
</dbReference>
<dbReference type="Gene3D" id="1.20.1060.10">
    <property type="entry name" value="Taq DNA Polymerase, Chain T, domain 4"/>
    <property type="match status" value="1"/>
</dbReference>
<sequence length="1493" mass="169693">MISIEASSTNSFDLNSTDIIDTSLKSWNLPESVVKWFEDHGIQHMFPWQAECLKKSKILEGKSLVLSAPTSAGKTMISDVLLLKNATRTKKKTLIILPYVSVTREKMLTLKSMFRESGIRVGGFMGGTQPPGGLQAVNVAVCTIEKANSLINKLIEEKRLATVSTVIVDELHLLGDESRGFILELILAKLSFMSKKKNLGIQFLGMSATLPGVEQFAKWLKAEFYKTDFRPVTLTERLKIGNELFTSTLSNKTFFEPKYSIPSDVDDIVHLTFDTIINNHGILIFCSSRKACELLAKNIANNIKLFGQKDCKYLSLKEGLRKVLNRSHIKQILKHLERLPFNLDQSLCEVLMFGVAYHHAGLTIEERDIIEDGFRKGTIKVLVATSTLCSGVNLPARRVVIHSPLHFRGHCKQMMDISTYKQMIGRAGRKGIDTEGESFLVCNEAETEVGKTLFTAQLNDVRSCLISDSNSIKEVSPRLIKAILEVITLGVVNTESHLLQYLNHTFLAIDHQDFSSISRVLSDKCLRFLESYKFIEKCEEKYFSTRLGNAVVSSSINPMDGLYFVAELDKASTGFILKNDLHILYQVIPPYLSHHLDPVHWEIFGRLWDQLDDDSRKVGEAVGVNQKLVMAGFNSSGKKMEEMFNKDCIANHFRFYSALALNDVIQEMPLFDVTQKYKISKGQLQSMQHNVGTFASMIAVFCNKLGWNNLEILIDQFHGRLHFGIQKELIDLMKLSCLSAGLARCLYESGFDTIASVAQSNLESIREALRKFKPFQSSENETNVWIAGKARAMNIQEISEETLKESRSIIEKTLGKFIEWDKFDTSLIVNGTEHNSSSITPETSFNGHSCGDTSSGIFESLQVFHANRINIIGDKSAFASCLSHFENVSKVSVIFEFDYSPFQNFPPNISSEYSKLRLLSENLLVTRMVCCIRDEVFVFENEEVLLLLSEEMKNFFISLKVVYVYDIIRTFKVFRQCFNCNRKVLSHVQWMDPKVGDWLIDPDQKKEPKSLELLISKRVPQIEIERKEALKTNISSVVDCASLEFVTETIKEELARLNLLSTFEKCEIPSLINLAEMELTGIGVDSNYIQEEKEKYTKFLNELKFKAFQQAKHNFDLSSPKDIAHVLYTEKNLLSKAFDLFTTKNIRTRTNDKLKLSQNLKTSKSVLEKLSKVDELPGIILKWRRLNSAIRKSLNGVISHMYYDTSTEMHRVSGKSDYWSVTGRLSMSDPNLMCIERDFDVSLSPENLCMVSIRKSFIAQSGYKLISTDFQQLELRILAHYSDDEKLLSELNNGTDVFKSIAANIHDKTAELVTFEERQQAKAICYGIIYGVGKRELSTKLGVVEEAAEEFRDKFLESYPNIKKFKEKSISCCETEGFVECIDGRRRYLSNIKDKTCSLRMKAERQAVNTRIQGSASFVVKKFVNKVNEEIMSQEIDAKLVLQIHDEFLFEVRENVIETFKKLVEDCSSNSDLNLKVDLPLKVRVGLNWAEME</sequence>
<keyword evidence="8" id="KW-0239">DNA-directed DNA polymerase</keyword>
<dbReference type="Gene3D" id="1.10.3380.30">
    <property type="match status" value="1"/>
</dbReference>
<evidence type="ECO:0000259" key="13">
    <source>
        <dbReference type="PROSITE" id="PS51194"/>
    </source>
</evidence>
<dbReference type="FunFam" id="3.40.50.300:FF:000813">
    <property type="entry name" value="helicase POLQ-like isoform X1"/>
    <property type="match status" value="1"/>
</dbReference>
<keyword evidence="5" id="KW-0547">Nucleotide-binding</keyword>
<dbReference type="VEuPathDB" id="VectorBase:LDEU005162"/>
<dbReference type="PROSITE" id="PS51192">
    <property type="entry name" value="HELICASE_ATP_BIND_1"/>
    <property type="match status" value="1"/>
</dbReference>
<dbReference type="SUPFAM" id="SSF158702">
    <property type="entry name" value="Sec63 N-terminal domain-like"/>
    <property type="match status" value="1"/>
</dbReference>
<evidence type="ECO:0000256" key="1">
    <source>
        <dbReference type="ARBA" id="ARBA00004123"/>
    </source>
</evidence>
<dbReference type="PROSITE" id="PS00447">
    <property type="entry name" value="DNA_POLYMERASE_A"/>
    <property type="match status" value="1"/>
</dbReference>
<dbReference type="STRING" id="299467.A0A443SH65"/>
<organism evidence="14 15">
    <name type="scientific">Leptotrombidium deliense</name>
    <dbReference type="NCBI Taxonomy" id="299467"/>
    <lineage>
        <taxon>Eukaryota</taxon>
        <taxon>Metazoa</taxon>
        <taxon>Ecdysozoa</taxon>
        <taxon>Arthropoda</taxon>
        <taxon>Chelicerata</taxon>
        <taxon>Arachnida</taxon>
        <taxon>Acari</taxon>
        <taxon>Acariformes</taxon>
        <taxon>Trombidiformes</taxon>
        <taxon>Prostigmata</taxon>
        <taxon>Anystina</taxon>
        <taxon>Parasitengona</taxon>
        <taxon>Trombiculoidea</taxon>
        <taxon>Trombiculidae</taxon>
        <taxon>Leptotrombidium</taxon>
    </lineage>
</organism>
<comment type="caution">
    <text evidence="14">The sequence shown here is derived from an EMBL/GenBank/DDBJ whole genome shotgun (WGS) entry which is preliminary data.</text>
</comment>
<dbReference type="InterPro" id="IPR001098">
    <property type="entry name" value="DNA-dir_DNA_pol_A_palm_dom"/>
</dbReference>
<dbReference type="Pfam" id="PF00476">
    <property type="entry name" value="DNA_pol_A"/>
    <property type="match status" value="1"/>
</dbReference>
<dbReference type="CDD" id="cd08638">
    <property type="entry name" value="DNA_pol_A_theta"/>
    <property type="match status" value="1"/>
</dbReference>
<dbReference type="PANTHER" id="PTHR10133:SF62">
    <property type="entry name" value="DNA POLYMERASE THETA"/>
    <property type="match status" value="1"/>
</dbReference>
<dbReference type="InterPro" id="IPR036390">
    <property type="entry name" value="WH_DNA-bd_sf"/>
</dbReference>
<keyword evidence="15" id="KW-1185">Reference proteome</keyword>
<dbReference type="CDD" id="cd18795">
    <property type="entry name" value="SF2_C_Ski2"/>
    <property type="match status" value="1"/>
</dbReference>
<dbReference type="InterPro" id="IPR001650">
    <property type="entry name" value="Helicase_C-like"/>
</dbReference>
<feature type="domain" description="Helicase ATP-binding" evidence="12">
    <location>
        <begin position="55"/>
        <end position="228"/>
    </location>
</feature>
<keyword evidence="10" id="KW-0539">Nucleus</keyword>
<evidence type="ECO:0000256" key="4">
    <source>
        <dbReference type="ARBA" id="ARBA00022695"/>
    </source>
</evidence>
<dbReference type="InterPro" id="IPR043502">
    <property type="entry name" value="DNA/RNA_pol_sf"/>
</dbReference>
<evidence type="ECO:0000256" key="3">
    <source>
        <dbReference type="ARBA" id="ARBA00022679"/>
    </source>
</evidence>
<proteinExistence type="predicted"/>
<dbReference type="Gene3D" id="3.40.50.300">
    <property type="entry name" value="P-loop containing nucleotide triphosphate hydrolases"/>
    <property type="match status" value="2"/>
</dbReference>
<dbReference type="Gene3D" id="3.30.70.370">
    <property type="match status" value="1"/>
</dbReference>
<dbReference type="SMART" id="SM00487">
    <property type="entry name" value="DEXDc"/>
    <property type="match status" value="1"/>
</dbReference>
<dbReference type="GO" id="GO:0005524">
    <property type="term" value="F:ATP binding"/>
    <property type="evidence" value="ECO:0007669"/>
    <property type="project" value="UniProtKB-KW"/>
</dbReference>
<evidence type="ECO:0000256" key="11">
    <source>
        <dbReference type="ARBA" id="ARBA00049244"/>
    </source>
</evidence>
<feature type="domain" description="Helicase C-terminal" evidence="13">
    <location>
        <begin position="264"/>
        <end position="473"/>
    </location>
</feature>
<dbReference type="GO" id="GO:0005634">
    <property type="term" value="C:nucleus"/>
    <property type="evidence" value="ECO:0007669"/>
    <property type="project" value="UniProtKB-SubCell"/>
</dbReference>
<comment type="catalytic activity">
    <reaction evidence="11">
        <text>DNA(n) + a 2'-deoxyribonucleoside 5'-triphosphate = DNA(n+1) + diphosphate</text>
        <dbReference type="Rhea" id="RHEA:22508"/>
        <dbReference type="Rhea" id="RHEA-COMP:17339"/>
        <dbReference type="Rhea" id="RHEA-COMP:17340"/>
        <dbReference type="ChEBI" id="CHEBI:33019"/>
        <dbReference type="ChEBI" id="CHEBI:61560"/>
        <dbReference type="ChEBI" id="CHEBI:173112"/>
        <dbReference type="EC" id="2.7.7.7"/>
    </reaction>
</comment>
<dbReference type="SUPFAM" id="SSF52540">
    <property type="entry name" value="P-loop containing nucleoside triphosphate hydrolases"/>
    <property type="match status" value="2"/>
</dbReference>
<evidence type="ECO:0000259" key="12">
    <source>
        <dbReference type="PROSITE" id="PS51192"/>
    </source>
</evidence>
<dbReference type="Proteomes" id="UP000288716">
    <property type="component" value="Unassembled WGS sequence"/>
</dbReference>
<dbReference type="SUPFAM" id="SSF46785">
    <property type="entry name" value="Winged helix' DNA-binding domain"/>
    <property type="match status" value="1"/>
</dbReference>
<dbReference type="EMBL" id="NCKV01002410">
    <property type="protein sequence ID" value="RWS26877.1"/>
    <property type="molecule type" value="Genomic_DNA"/>
</dbReference>
<dbReference type="Pfam" id="PF00270">
    <property type="entry name" value="DEAD"/>
    <property type="match status" value="1"/>
</dbReference>
<protein>
    <recommendedName>
        <fullName evidence="2">DNA-directed DNA polymerase</fullName>
        <ecNumber evidence="2">2.7.7.7</ecNumber>
    </recommendedName>
</protein>
<evidence type="ECO:0000256" key="5">
    <source>
        <dbReference type="ARBA" id="ARBA00022741"/>
    </source>
</evidence>
<dbReference type="InterPro" id="IPR002298">
    <property type="entry name" value="DNA_polymerase_A"/>
</dbReference>
<keyword evidence="7" id="KW-0067">ATP-binding</keyword>
<evidence type="ECO:0000313" key="15">
    <source>
        <dbReference type="Proteomes" id="UP000288716"/>
    </source>
</evidence>
<evidence type="ECO:0000256" key="6">
    <source>
        <dbReference type="ARBA" id="ARBA00022763"/>
    </source>
</evidence>
<keyword evidence="6" id="KW-0227">DNA damage</keyword>
<dbReference type="Gene3D" id="1.10.150.20">
    <property type="entry name" value="5' to 3' exonuclease, C-terminal subdomain"/>
    <property type="match status" value="1"/>
</dbReference>
<evidence type="ECO:0000256" key="7">
    <source>
        <dbReference type="ARBA" id="ARBA00022840"/>
    </source>
</evidence>
<evidence type="ECO:0000256" key="8">
    <source>
        <dbReference type="ARBA" id="ARBA00022932"/>
    </source>
</evidence>
<dbReference type="Gene3D" id="1.10.3380.20">
    <property type="match status" value="1"/>
</dbReference>
<dbReference type="InterPro" id="IPR011545">
    <property type="entry name" value="DEAD/DEAH_box_helicase_dom"/>
</dbReference>
<dbReference type="GO" id="GO:0003887">
    <property type="term" value="F:DNA-directed DNA polymerase activity"/>
    <property type="evidence" value="ECO:0007669"/>
    <property type="project" value="UniProtKB-KW"/>
</dbReference>
<evidence type="ECO:0000313" key="14">
    <source>
        <dbReference type="EMBL" id="RWS26877.1"/>
    </source>
</evidence>
<keyword evidence="4" id="KW-0548">Nucleotidyltransferase</keyword>
<dbReference type="OrthoDB" id="2320933at2759"/>
<dbReference type="PROSITE" id="PS51194">
    <property type="entry name" value="HELICASE_CTER"/>
    <property type="match status" value="1"/>
</dbReference>
<dbReference type="CDD" id="cd18026">
    <property type="entry name" value="DEXHc_POLQ-like"/>
    <property type="match status" value="1"/>
</dbReference>
<dbReference type="InterPro" id="IPR019760">
    <property type="entry name" value="DNA-dir_DNA_pol_A_CS"/>
</dbReference>
<keyword evidence="3" id="KW-0808">Transferase</keyword>
<keyword evidence="9" id="KW-0234">DNA repair</keyword>
<dbReference type="InterPro" id="IPR046931">
    <property type="entry name" value="HTH_61"/>
</dbReference>
<dbReference type="EC" id="2.7.7.7" evidence="2"/>
<dbReference type="Pfam" id="PF21099">
    <property type="entry name" value="POLQ_helical"/>
    <property type="match status" value="1"/>
</dbReference>
<comment type="subcellular location">
    <subcellularLocation>
        <location evidence="1">Nucleus</location>
    </subcellularLocation>
</comment>
<dbReference type="InterPro" id="IPR027417">
    <property type="entry name" value="P-loop_NTPase"/>
</dbReference>
<dbReference type="GO" id="GO:0006261">
    <property type="term" value="P:DNA-templated DNA replication"/>
    <property type="evidence" value="ECO:0007669"/>
    <property type="project" value="InterPro"/>
</dbReference>
<dbReference type="SUPFAM" id="SSF56672">
    <property type="entry name" value="DNA/RNA polymerases"/>
    <property type="match status" value="1"/>
</dbReference>
<dbReference type="SMART" id="SM00490">
    <property type="entry name" value="HELICc"/>
    <property type="match status" value="1"/>
</dbReference>
<dbReference type="SMART" id="SM00482">
    <property type="entry name" value="POLAc"/>
    <property type="match status" value="1"/>
</dbReference>
<evidence type="ECO:0000256" key="2">
    <source>
        <dbReference type="ARBA" id="ARBA00012417"/>
    </source>
</evidence>
<dbReference type="InterPro" id="IPR048960">
    <property type="entry name" value="POLQ-like_helical"/>
</dbReference>
<evidence type="ECO:0000256" key="10">
    <source>
        <dbReference type="ARBA" id="ARBA00023242"/>
    </source>
</evidence>
<dbReference type="Pfam" id="PF20470">
    <property type="entry name" value="HTH_61"/>
    <property type="match status" value="1"/>
</dbReference>
<dbReference type="PRINTS" id="PR00868">
    <property type="entry name" value="DNAPOLI"/>
</dbReference>
<dbReference type="PANTHER" id="PTHR10133">
    <property type="entry name" value="DNA POLYMERASE I"/>
    <property type="match status" value="1"/>
</dbReference>
<accession>A0A443SH65</accession>
<gene>
    <name evidence="14" type="ORF">B4U80_10485</name>
</gene>
<dbReference type="GO" id="GO:0097681">
    <property type="term" value="P:double-strand break repair via alternative nonhomologous end joining"/>
    <property type="evidence" value="ECO:0007669"/>
    <property type="project" value="TreeGrafter"/>
</dbReference>
<name>A0A443SH65_9ACAR</name>
<evidence type="ECO:0000256" key="9">
    <source>
        <dbReference type="ARBA" id="ARBA00023204"/>
    </source>
</evidence>
<dbReference type="GO" id="GO:0003677">
    <property type="term" value="F:DNA binding"/>
    <property type="evidence" value="ECO:0007669"/>
    <property type="project" value="InterPro"/>
</dbReference>